<dbReference type="EMBL" id="QGDJ01000008">
    <property type="protein sequence ID" value="PWJ16572.1"/>
    <property type="molecule type" value="Genomic_DNA"/>
</dbReference>
<evidence type="ECO:0000313" key="5">
    <source>
        <dbReference type="Proteomes" id="UP000251571"/>
    </source>
</evidence>
<evidence type="ECO:0000313" key="2">
    <source>
        <dbReference type="EMBL" id="PWJ16572.1"/>
    </source>
</evidence>
<reference evidence="3 5" key="1">
    <citation type="submission" date="2016-10" db="EMBL/GenBank/DDBJ databases">
        <authorList>
            <person name="Cai Z."/>
        </authorList>
    </citation>
    <scope>NUCLEOTIDE SEQUENCE [LARGE SCALE GENOMIC DNA]</scope>
    <source>
        <strain evidence="3 5">DSM 25227</strain>
    </source>
</reference>
<accession>A0A2Y9B373</accession>
<keyword evidence="4" id="KW-1185">Reference proteome</keyword>
<dbReference type="AlphaFoldDB" id="A0A2Y9B373"/>
<reference evidence="2 4" key="2">
    <citation type="submission" date="2018-03" db="EMBL/GenBank/DDBJ databases">
        <title>Genomic Encyclopedia of Archaeal and Bacterial Type Strains, Phase II (KMG-II): from individual species to whole genera.</title>
        <authorList>
            <person name="Goeker M."/>
        </authorList>
    </citation>
    <scope>NUCLEOTIDE SEQUENCE [LARGE SCALE GENOMIC DNA]</scope>
    <source>
        <strain evidence="2 4">DSM 25227</strain>
    </source>
</reference>
<sequence length="422" mass="45098">MTVFANGLEISSKAQGCKVIAAFPDTCMTPPQAPPTPPGVPIPYPDFGFDSDLASGTGTVKIKDKEVSQENASKYSKCSGDEAGAAPKKGLITSTNTGAVYAQKWSMNVKAEGKGVVRFTDMATGNHRSNAGDSPPMIIVGKPNLALSANTEDCLVGEYGDIKKECNERGGEAHHIIPDEYFRKKDVADCGITLPKAVQDRVDNAKGGRAKMEIVAKYAKDNNITPDPTRTDPSFPSTEEGCAICVGGKENAKSQTERQSDQGKKIAEKGRDDTRKKDSNDLTAKDAAGKGGSSKSDTDKVLGLHNGRGHGYMHYVFDGMFGNDPRPLGDAVEIAEIALSGCAEYHSSVIDSECAQVGANCVRAQHDKALKKDPQPKCESITKKTKEGRFDKREPTLNRKYDGTAAGPNDKCYIPDLHPSHG</sequence>
<feature type="compositionally biased region" description="Basic and acidic residues" evidence="1">
    <location>
        <begin position="250"/>
        <end position="288"/>
    </location>
</feature>
<dbReference type="RefSeq" id="WP_109565289.1">
    <property type="nucleotide sequence ID" value="NZ_QGDJ01000008.1"/>
</dbReference>
<protein>
    <submittedName>
        <fullName evidence="2">Uncharacterized protein DUF4150</fullName>
    </submittedName>
</protein>
<dbReference type="EMBL" id="UETC01000008">
    <property type="protein sequence ID" value="SSA48809.1"/>
    <property type="molecule type" value="Genomic_DNA"/>
</dbReference>
<evidence type="ECO:0000313" key="3">
    <source>
        <dbReference type="EMBL" id="SSA48809.1"/>
    </source>
</evidence>
<name>A0A2Y9B373_9RHOB</name>
<dbReference type="Pfam" id="PF13665">
    <property type="entry name" value="Tox-PAAR-like"/>
    <property type="match status" value="1"/>
</dbReference>
<dbReference type="OrthoDB" id="8073614at2"/>
<feature type="compositionally biased region" description="Basic and acidic residues" evidence="1">
    <location>
        <begin position="382"/>
        <end position="402"/>
    </location>
</feature>
<organism evidence="3 5">
    <name type="scientific">Jannaschia seohaensis</name>
    <dbReference type="NCBI Taxonomy" id="475081"/>
    <lineage>
        <taxon>Bacteria</taxon>
        <taxon>Pseudomonadati</taxon>
        <taxon>Pseudomonadota</taxon>
        <taxon>Alphaproteobacteria</taxon>
        <taxon>Rhodobacterales</taxon>
        <taxon>Roseobacteraceae</taxon>
        <taxon>Jannaschia</taxon>
    </lineage>
</organism>
<feature type="region of interest" description="Disordered" evidence="1">
    <location>
        <begin position="249"/>
        <end position="302"/>
    </location>
</feature>
<dbReference type="Proteomes" id="UP000245839">
    <property type="component" value="Unassembled WGS sequence"/>
</dbReference>
<evidence type="ECO:0000256" key="1">
    <source>
        <dbReference type="SAM" id="MobiDB-lite"/>
    </source>
</evidence>
<feature type="region of interest" description="Disordered" evidence="1">
    <location>
        <begin position="382"/>
        <end position="422"/>
    </location>
</feature>
<gene>
    <name evidence="2" type="ORF">BCF38_10886</name>
    <name evidence="3" type="ORF">SAMN05421539_10886</name>
</gene>
<evidence type="ECO:0000313" key="4">
    <source>
        <dbReference type="Proteomes" id="UP000245839"/>
    </source>
</evidence>
<proteinExistence type="predicted"/>
<dbReference type="Proteomes" id="UP000251571">
    <property type="component" value="Unassembled WGS sequence"/>
</dbReference>